<protein>
    <submittedName>
        <fullName evidence="1">Uncharacterized protein</fullName>
    </submittedName>
</protein>
<proteinExistence type="predicted"/>
<dbReference type="RefSeq" id="WP_079667318.1">
    <property type="nucleotide sequence ID" value="NZ_FUYZ01000006.1"/>
</dbReference>
<sequence length="214" mass="23737">MGKLSDSLLSGSNGRTGRLVVANVLGIEVIRMRPRRRTNQPSDKQSLIQQRMKKCLDFIGGYSAFACKHFGYRVGLRSCYNLAMNNLLLAFKVDYTSMTITPTYSEIAFSKGALLQPLPTGLSASTVGTFDIEWYNNAPAGSIRENDDLQVLFLQDNAITPILMENMAKRIDTTVSIPIPVYLQGQKIHVWIAFRAADTPEVANSIYVGEIQLV</sequence>
<dbReference type="InterPro" id="IPR046233">
    <property type="entry name" value="DUF6266"/>
</dbReference>
<dbReference type="Proteomes" id="UP000191112">
    <property type="component" value="Unassembled WGS sequence"/>
</dbReference>
<dbReference type="Pfam" id="PF19781">
    <property type="entry name" value="DUF6266"/>
    <property type="match status" value="1"/>
</dbReference>
<accession>A0A1T5FIX1</accession>
<dbReference type="OrthoDB" id="1433569at2"/>
<keyword evidence="2" id="KW-1185">Reference proteome</keyword>
<organism evidence="1 2">
    <name type="scientific">Soonwooa buanensis</name>
    <dbReference type="NCBI Taxonomy" id="619805"/>
    <lineage>
        <taxon>Bacteria</taxon>
        <taxon>Pseudomonadati</taxon>
        <taxon>Bacteroidota</taxon>
        <taxon>Flavobacteriia</taxon>
        <taxon>Flavobacteriales</taxon>
        <taxon>Weeksellaceae</taxon>
        <taxon>Chryseobacterium group</taxon>
        <taxon>Soonwooa</taxon>
    </lineage>
</organism>
<dbReference type="AlphaFoldDB" id="A0A1T5FIX1"/>
<evidence type="ECO:0000313" key="1">
    <source>
        <dbReference type="EMBL" id="SKB96067.1"/>
    </source>
</evidence>
<reference evidence="1 2" key="1">
    <citation type="submission" date="2017-02" db="EMBL/GenBank/DDBJ databases">
        <authorList>
            <person name="Peterson S.W."/>
        </authorList>
    </citation>
    <scope>NUCLEOTIDE SEQUENCE [LARGE SCALE GENOMIC DNA]</scope>
    <source>
        <strain evidence="1 2">DSM 22323</strain>
    </source>
</reference>
<dbReference type="EMBL" id="FUYZ01000006">
    <property type="protein sequence ID" value="SKB96067.1"/>
    <property type="molecule type" value="Genomic_DNA"/>
</dbReference>
<evidence type="ECO:0000313" key="2">
    <source>
        <dbReference type="Proteomes" id="UP000191112"/>
    </source>
</evidence>
<name>A0A1T5FIX1_9FLAO</name>
<gene>
    <name evidence="1" type="ORF">SAMN05660477_02102</name>
</gene>